<dbReference type="Gene3D" id="3.30.2310.20">
    <property type="entry name" value="RelE-like"/>
    <property type="match status" value="1"/>
</dbReference>
<dbReference type="EMBL" id="MZXV01000013">
    <property type="protein sequence ID" value="PZV39133.1"/>
    <property type="molecule type" value="Genomic_DNA"/>
</dbReference>
<evidence type="ECO:0000256" key="2">
    <source>
        <dbReference type="ARBA" id="ARBA00022649"/>
    </source>
</evidence>
<gene>
    <name evidence="3" type="ORF">B5V02_03725</name>
</gene>
<dbReference type="InterPro" id="IPR007712">
    <property type="entry name" value="RelE/ParE_toxin"/>
</dbReference>
<dbReference type="Proteomes" id="UP000248616">
    <property type="component" value="Unassembled WGS sequence"/>
</dbReference>
<evidence type="ECO:0000256" key="1">
    <source>
        <dbReference type="ARBA" id="ARBA00006226"/>
    </source>
</evidence>
<dbReference type="PANTHER" id="PTHR33755:SF6">
    <property type="entry name" value="PLASMID STABILIZATION SYSTEM PROTEIN"/>
    <property type="match status" value="1"/>
</dbReference>
<reference evidence="4" key="1">
    <citation type="submission" date="2017-03" db="EMBL/GenBank/DDBJ databases">
        <authorList>
            <person name="Safronova V.I."/>
            <person name="Sazanova A.L."/>
            <person name="Chirak E.R."/>
        </authorList>
    </citation>
    <scope>NUCLEOTIDE SEQUENCE [LARGE SCALE GENOMIC DNA]</scope>
    <source>
        <strain evidence="4">Ach-343</strain>
    </source>
</reference>
<comment type="caution">
    <text evidence="3">The sequence shown here is derived from an EMBL/GenBank/DDBJ whole genome shotgun (WGS) entry which is preliminary data.</text>
</comment>
<dbReference type="PANTHER" id="PTHR33755">
    <property type="entry name" value="TOXIN PARE1-RELATED"/>
    <property type="match status" value="1"/>
</dbReference>
<keyword evidence="4" id="KW-1185">Reference proteome</keyword>
<dbReference type="InterPro" id="IPR035093">
    <property type="entry name" value="RelE/ParE_toxin_dom_sf"/>
</dbReference>
<dbReference type="SUPFAM" id="SSF143011">
    <property type="entry name" value="RelE-like"/>
    <property type="match status" value="1"/>
</dbReference>
<dbReference type="Pfam" id="PF05016">
    <property type="entry name" value="ParE_toxin"/>
    <property type="match status" value="1"/>
</dbReference>
<protein>
    <submittedName>
        <fullName evidence="3">Plasmid stabilization protein</fullName>
    </submittedName>
</protein>
<dbReference type="AlphaFoldDB" id="A0A2W7CRE1"/>
<proteinExistence type="inferred from homology"/>
<organism evidence="3 4">
    <name type="scientific">Mesorhizobium kowhaii</name>
    <dbReference type="NCBI Taxonomy" id="1300272"/>
    <lineage>
        <taxon>Bacteria</taxon>
        <taxon>Pseudomonadati</taxon>
        <taxon>Pseudomonadota</taxon>
        <taxon>Alphaproteobacteria</taxon>
        <taxon>Hyphomicrobiales</taxon>
        <taxon>Phyllobacteriaceae</taxon>
        <taxon>Mesorhizobium</taxon>
    </lineage>
</organism>
<name>A0A2W7CRE1_9HYPH</name>
<keyword evidence="2" id="KW-1277">Toxin-antitoxin system</keyword>
<evidence type="ECO:0000313" key="4">
    <source>
        <dbReference type="Proteomes" id="UP000248616"/>
    </source>
</evidence>
<comment type="similarity">
    <text evidence="1">Belongs to the RelE toxin family.</text>
</comment>
<evidence type="ECO:0000313" key="3">
    <source>
        <dbReference type="EMBL" id="PZV39133.1"/>
    </source>
</evidence>
<accession>A0A2W7CRE1</accession>
<dbReference type="RefSeq" id="WP_208647038.1">
    <property type="nucleotide sequence ID" value="NZ_MZXV01000013.1"/>
</dbReference>
<dbReference type="InterPro" id="IPR051803">
    <property type="entry name" value="TA_system_RelE-like_toxin"/>
</dbReference>
<sequence>MKRLVFTRRAEADLAAIGDYIARHNPFRAVTFIQELHHDCMELRSMPERYPLFERHRSSGIRWRVHGNYLIFYRVRADTVEILHVLHGAMDIGTILFPND</sequence>